<feature type="region of interest" description="Disordered" evidence="8">
    <location>
        <begin position="1"/>
        <end position="20"/>
    </location>
</feature>
<reference evidence="9 10" key="1">
    <citation type="submission" date="2021-04" db="EMBL/GenBank/DDBJ databases">
        <authorList>
            <person name="De Guttry C."/>
            <person name="Zahm M."/>
            <person name="Klopp C."/>
            <person name="Cabau C."/>
            <person name="Louis A."/>
            <person name="Berthelot C."/>
            <person name="Parey E."/>
            <person name="Roest Crollius H."/>
            <person name="Montfort J."/>
            <person name="Robinson-Rechavi M."/>
            <person name="Bucao C."/>
            <person name="Bouchez O."/>
            <person name="Gislard M."/>
            <person name="Lluch J."/>
            <person name="Milhes M."/>
            <person name="Lampietro C."/>
            <person name="Lopez Roques C."/>
            <person name="Donnadieu C."/>
            <person name="Braasch I."/>
            <person name="Desvignes T."/>
            <person name="Postlethwait J."/>
            <person name="Bobe J."/>
            <person name="Wedekind C."/>
            <person name="Guiguen Y."/>
        </authorList>
    </citation>
    <scope>NUCLEOTIDE SEQUENCE [LARGE SCALE GENOMIC DNA]</scope>
    <source>
        <strain evidence="9">Cs_M1</strain>
        <tissue evidence="9">Blood</tissue>
    </source>
</reference>
<dbReference type="PANTHER" id="PTHR21508">
    <property type="entry name" value="MITOGUARDIN"/>
    <property type="match status" value="1"/>
</dbReference>
<evidence type="ECO:0000256" key="5">
    <source>
        <dbReference type="ARBA" id="ARBA00022989"/>
    </source>
</evidence>
<comment type="subcellular location">
    <subcellularLocation>
        <location evidence="1">Mitochondrion outer membrane</location>
    </subcellularLocation>
</comment>
<evidence type="ECO:0000256" key="7">
    <source>
        <dbReference type="ARBA" id="ARBA00023136"/>
    </source>
</evidence>
<dbReference type="GO" id="GO:0005741">
    <property type="term" value="C:mitochondrial outer membrane"/>
    <property type="evidence" value="ECO:0007669"/>
    <property type="project" value="UniProtKB-SubCell"/>
</dbReference>
<dbReference type="Pfam" id="PF10265">
    <property type="entry name" value="Miga"/>
    <property type="match status" value="2"/>
</dbReference>
<keyword evidence="5" id="KW-1133">Transmembrane helix</keyword>
<dbReference type="AlphaFoldDB" id="A0AAN8KVW8"/>
<proteinExistence type="inferred from homology"/>
<name>A0AAN8KVW8_9TELE</name>
<dbReference type="PANTHER" id="PTHR21508:SF5">
    <property type="entry name" value="MITOGUARDIN"/>
    <property type="match status" value="1"/>
</dbReference>
<evidence type="ECO:0000313" key="10">
    <source>
        <dbReference type="Proteomes" id="UP001356427"/>
    </source>
</evidence>
<comment type="caution">
    <text evidence="9">The sequence shown here is derived from an EMBL/GenBank/DDBJ whole genome shotgun (WGS) entry which is preliminary data.</text>
</comment>
<dbReference type="EMBL" id="JAGTTL010000036">
    <property type="protein sequence ID" value="KAK6293561.1"/>
    <property type="molecule type" value="Genomic_DNA"/>
</dbReference>
<evidence type="ECO:0000256" key="4">
    <source>
        <dbReference type="ARBA" id="ARBA00022787"/>
    </source>
</evidence>
<keyword evidence="7" id="KW-0472">Membrane</keyword>
<comment type="similarity">
    <text evidence="2">Belongs to the mitoguardin family.</text>
</comment>
<keyword evidence="3" id="KW-0812">Transmembrane</keyword>
<evidence type="ECO:0000256" key="2">
    <source>
        <dbReference type="ARBA" id="ARBA00008969"/>
    </source>
</evidence>
<evidence type="ECO:0000256" key="3">
    <source>
        <dbReference type="ARBA" id="ARBA00022692"/>
    </source>
</evidence>
<evidence type="ECO:0000313" key="9">
    <source>
        <dbReference type="EMBL" id="KAK6293561.1"/>
    </source>
</evidence>
<dbReference type="Proteomes" id="UP001356427">
    <property type="component" value="Unassembled WGS sequence"/>
</dbReference>
<dbReference type="GO" id="GO:0008053">
    <property type="term" value="P:mitochondrial fusion"/>
    <property type="evidence" value="ECO:0007669"/>
    <property type="project" value="InterPro"/>
</dbReference>
<evidence type="ECO:0000256" key="1">
    <source>
        <dbReference type="ARBA" id="ARBA00004294"/>
    </source>
</evidence>
<keyword evidence="6" id="KW-0496">Mitochondrion</keyword>
<protein>
    <submittedName>
        <fullName evidence="9">Uncharacterized protein</fullName>
    </submittedName>
</protein>
<keyword evidence="10" id="KW-1185">Reference proteome</keyword>
<organism evidence="9 10">
    <name type="scientific">Coregonus suidteri</name>
    <dbReference type="NCBI Taxonomy" id="861788"/>
    <lineage>
        <taxon>Eukaryota</taxon>
        <taxon>Metazoa</taxon>
        <taxon>Chordata</taxon>
        <taxon>Craniata</taxon>
        <taxon>Vertebrata</taxon>
        <taxon>Euteleostomi</taxon>
        <taxon>Actinopterygii</taxon>
        <taxon>Neopterygii</taxon>
        <taxon>Teleostei</taxon>
        <taxon>Protacanthopterygii</taxon>
        <taxon>Salmoniformes</taxon>
        <taxon>Salmonidae</taxon>
        <taxon>Coregoninae</taxon>
        <taxon>Coregonus</taxon>
    </lineage>
</organism>
<accession>A0AAN8KVW8</accession>
<keyword evidence="4" id="KW-1000">Mitochondrion outer membrane</keyword>
<gene>
    <name evidence="9" type="ORF">J4Q44_G00358870</name>
</gene>
<sequence>MMPSSDQLHESQPSEAQSQENIALKQVPRDRPVVQALWHVALRGAEALCKALIGSEREGSDEGMLQQDSISEEMYFPCYESSVSLERSISVGDTDVRMYPNSWRPYLPESEDDAFINIKLSAIRQAFELILREPEAKHFLKETGKSLIGGLLSLAGKSSEGFGLVWEKLMAFTENPTNWPGIVDECQEAGVLEYQEHIPAILKPTLRTPWISEGTKKTTVMFYAWSQIKKKRECLMRPDGLYHHLYEVFDYTDPEIMWAAYGSQSKTKEFCILLRGRILSFIQQMFSLDIKRYESPESLAVKVLSNWKGLVRFLQFYVDENQYSLLISMNHKERGISV</sequence>
<evidence type="ECO:0000256" key="8">
    <source>
        <dbReference type="SAM" id="MobiDB-lite"/>
    </source>
</evidence>
<dbReference type="InterPro" id="IPR019392">
    <property type="entry name" value="Miga"/>
</dbReference>
<evidence type="ECO:0000256" key="6">
    <source>
        <dbReference type="ARBA" id="ARBA00023128"/>
    </source>
</evidence>